<sequence length="214" mass="23278">MRRLIAPLFLSCLLLCVASVAAQTTAPQATAPDDALLQHVLAELGQHQAVRADFVQTRANPALTQPQVSRGQLLFVLNHGMLWQTQSPYAETLALTGRHAARIDAQGHAHPMRDARGMDRISQMLQSMLAGKLDEVLRQFNVVASGTTANWTLRFTPKQERMARVLGSITLSGDAFLEGIRIAMHDGGSTDIRFAHTRDAGPLSALEQRALGLP</sequence>
<evidence type="ECO:0000256" key="1">
    <source>
        <dbReference type="ARBA" id="ARBA00011245"/>
    </source>
</evidence>
<dbReference type="RefSeq" id="WP_092703203.1">
    <property type="nucleotide sequence ID" value="NZ_FOSR01000006.1"/>
</dbReference>
<dbReference type="InterPro" id="IPR029046">
    <property type="entry name" value="LolA/LolB/LppX"/>
</dbReference>
<name>A0A1I4C5J7_9GAMM</name>
<accession>A0A1I4C5J7</accession>
<keyword evidence="4" id="KW-0653">Protein transport</keyword>
<dbReference type="Gene3D" id="2.50.20.10">
    <property type="entry name" value="Lipoprotein localisation LolA/LolB/LppX"/>
    <property type="match status" value="1"/>
</dbReference>
<evidence type="ECO:0000256" key="2">
    <source>
        <dbReference type="ARBA" id="ARBA00022448"/>
    </source>
</evidence>
<organism evidence="6 7">
    <name type="scientific">Rhodanobacter glycinis</name>
    <dbReference type="NCBI Taxonomy" id="582702"/>
    <lineage>
        <taxon>Bacteria</taxon>
        <taxon>Pseudomonadati</taxon>
        <taxon>Pseudomonadota</taxon>
        <taxon>Gammaproteobacteria</taxon>
        <taxon>Lysobacterales</taxon>
        <taxon>Rhodanobacteraceae</taxon>
        <taxon>Rhodanobacter</taxon>
    </lineage>
</organism>
<evidence type="ECO:0000313" key="6">
    <source>
        <dbReference type="EMBL" id="SFK75436.1"/>
    </source>
</evidence>
<keyword evidence="3 5" id="KW-0732">Signal</keyword>
<dbReference type="InterPro" id="IPR004564">
    <property type="entry name" value="OM_lipoprot_carrier_LolA-like"/>
</dbReference>
<keyword evidence="7" id="KW-1185">Reference proteome</keyword>
<proteinExistence type="predicted"/>
<evidence type="ECO:0000256" key="5">
    <source>
        <dbReference type="SAM" id="SignalP"/>
    </source>
</evidence>
<evidence type="ECO:0000256" key="4">
    <source>
        <dbReference type="ARBA" id="ARBA00022927"/>
    </source>
</evidence>
<dbReference type="Proteomes" id="UP000198725">
    <property type="component" value="Unassembled WGS sequence"/>
</dbReference>
<dbReference type="GO" id="GO:0015031">
    <property type="term" value="P:protein transport"/>
    <property type="evidence" value="ECO:0007669"/>
    <property type="project" value="UniProtKB-KW"/>
</dbReference>
<dbReference type="AlphaFoldDB" id="A0A1I4C5J7"/>
<protein>
    <submittedName>
        <fullName evidence="6">Outer membrane lipoprotein carrier protein LolA</fullName>
    </submittedName>
</protein>
<feature type="signal peptide" evidence="5">
    <location>
        <begin position="1"/>
        <end position="22"/>
    </location>
</feature>
<reference evidence="7" key="1">
    <citation type="submission" date="2016-10" db="EMBL/GenBank/DDBJ databases">
        <authorList>
            <person name="Varghese N."/>
            <person name="Submissions S."/>
        </authorList>
    </citation>
    <scope>NUCLEOTIDE SEQUENCE [LARGE SCALE GENOMIC DNA]</scope>
    <source>
        <strain evidence="7">MO64</strain>
    </source>
</reference>
<dbReference type="SUPFAM" id="SSF89392">
    <property type="entry name" value="Prokaryotic lipoproteins and lipoprotein localization factors"/>
    <property type="match status" value="1"/>
</dbReference>
<feature type="chain" id="PRO_5011630210" evidence="5">
    <location>
        <begin position="23"/>
        <end position="214"/>
    </location>
</feature>
<dbReference type="Pfam" id="PF19574">
    <property type="entry name" value="LolA_3"/>
    <property type="match status" value="1"/>
</dbReference>
<dbReference type="EMBL" id="FOSR01000006">
    <property type="protein sequence ID" value="SFK75436.1"/>
    <property type="molecule type" value="Genomic_DNA"/>
</dbReference>
<evidence type="ECO:0000313" key="7">
    <source>
        <dbReference type="Proteomes" id="UP000198725"/>
    </source>
</evidence>
<keyword evidence="2" id="KW-0813">Transport</keyword>
<evidence type="ECO:0000256" key="3">
    <source>
        <dbReference type="ARBA" id="ARBA00022729"/>
    </source>
</evidence>
<keyword evidence="6" id="KW-0449">Lipoprotein</keyword>
<comment type="subunit">
    <text evidence="1">Monomer.</text>
</comment>
<dbReference type="CDD" id="cd16325">
    <property type="entry name" value="LolA"/>
    <property type="match status" value="1"/>
</dbReference>
<gene>
    <name evidence="6" type="ORF">SAMN05192579_10684</name>
</gene>